<dbReference type="CDD" id="cd03891">
    <property type="entry name" value="M20_DapE_proteobac"/>
    <property type="match status" value="1"/>
</dbReference>
<comment type="pathway">
    <text evidence="1 15">Amino-acid biosynthesis; L-lysine biosynthesis via DAP pathway; LL-2,6-diaminopimelate from (S)-tetrahydrodipicolinate (succinylase route): step 3/3.</text>
</comment>
<dbReference type="GO" id="GO:0009089">
    <property type="term" value="P:lysine biosynthetic process via diaminopimelate"/>
    <property type="evidence" value="ECO:0007669"/>
    <property type="project" value="UniProtKB-UniRule"/>
</dbReference>
<dbReference type="GO" id="GO:0006526">
    <property type="term" value="P:L-arginine biosynthetic process"/>
    <property type="evidence" value="ECO:0007669"/>
    <property type="project" value="TreeGrafter"/>
</dbReference>
<dbReference type="AlphaFoldDB" id="A0A0K2ZKG1"/>
<dbReference type="GO" id="GO:0009014">
    <property type="term" value="F:succinyl-diaminopimelate desuccinylase activity"/>
    <property type="evidence" value="ECO:0007669"/>
    <property type="project" value="UniProtKB-UniRule"/>
</dbReference>
<dbReference type="GO" id="GO:0008270">
    <property type="term" value="F:zinc ion binding"/>
    <property type="evidence" value="ECO:0007669"/>
    <property type="project" value="UniProtKB-UniRule"/>
</dbReference>
<dbReference type="RefSeq" id="WP_053840025.1">
    <property type="nucleotide sequence ID" value="NZ_CP076250.1"/>
</dbReference>
<evidence type="ECO:0000256" key="10">
    <source>
        <dbReference type="ARBA" id="ARBA00022915"/>
    </source>
</evidence>
<dbReference type="PANTHER" id="PTHR43808:SF31">
    <property type="entry name" value="N-ACETYL-L-CITRULLINE DEACETYLASE"/>
    <property type="match status" value="1"/>
</dbReference>
<keyword evidence="8 15" id="KW-0378">Hydrolase</keyword>
<evidence type="ECO:0000256" key="9">
    <source>
        <dbReference type="ARBA" id="ARBA00022833"/>
    </source>
</evidence>
<comment type="function">
    <text evidence="15">Catalyzes the hydrolysis of N-succinyl-L,L-diaminopimelic acid (SDAP), forming succinate and LL-2,6-diaminopimelate (DAP), an intermediate involved in the bacterial biosynthesis of lysine and meso-diaminopimelic acid, an essential component of bacterial cell walls.</text>
</comment>
<gene>
    <name evidence="15 17" type="primary">dapE</name>
    <name evidence="17" type="ORF">XTPLMG728_0660</name>
</gene>
<organism evidence="17 18">
    <name type="scientific">Xanthomonas graminis pv. poae</name>
    <dbReference type="NCBI Taxonomy" id="227946"/>
    <lineage>
        <taxon>Bacteria</taxon>
        <taxon>Pseudomonadati</taxon>
        <taxon>Pseudomonadota</taxon>
        <taxon>Gammaproteobacteria</taxon>
        <taxon>Lysobacterales</taxon>
        <taxon>Lysobacteraceae</taxon>
        <taxon>Xanthomonas</taxon>
        <taxon>Xanthomonas translucens group</taxon>
        <taxon>Xanthomonas graminis</taxon>
    </lineage>
</organism>
<feature type="binding site" evidence="15">
    <location>
        <position position="162"/>
    </location>
    <ligand>
        <name>Zn(2+)</name>
        <dbReference type="ChEBI" id="CHEBI:29105"/>
        <label>1</label>
    </ligand>
</feature>
<comment type="catalytic activity">
    <reaction evidence="14 15">
        <text>N-succinyl-(2S,6S)-2,6-diaminopimelate + H2O = (2S,6S)-2,6-diaminopimelate + succinate</text>
        <dbReference type="Rhea" id="RHEA:22608"/>
        <dbReference type="ChEBI" id="CHEBI:15377"/>
        <dbReference type="ChEBI" id="CHEBI:30031"/>
        <dbReference type="ChEBI" id="CHEBI:57609"/>
        <dbReference type="ChEBI" id="CHEBI:58087"/>
        <dbReference type="EC" id="3.5.1.18"/>
    </reaction>
</comment>
<evidence type="ECO:0000313" key="17">
    <source>
        <dbReference type="EMBL" id="CTP84759.1"/>
    </source>
</evidence>
<dbReference type="Pfam" id="PF01546">
    <property type="entry name" value="Peptidase_M20"/>
    <property type="match status" value="1"/>
</dbReference>
<comment type="cofactor">
    <cofactor evidence="15">
        <name>Zn(2+)</name>
        <dbReference type="ChEBI" id="CHEBI:29105"/>
    </cofactor>
    <cofactor evidence="15">
        <name>Co(2+)</name>
        <dbReference type="ChEBI" id="CHEBI:48828"/>
    </cofactor>
    <text evidence="15">Binds 2 Zn(2+) or Co(2+) ions per subunit.</text>
</comment>
<dbReference type="SUPFAM" id="SSF55031">
    <property type="entry name" value="Bacterial exopeptidase dimerisation domain"/>
    <property type="match status" value="1"/>
</dbReference>
<name>A0A0K2ZKG1_9XANT</name>
<comment type="similarity">
    <text evidence="2 15">Belongs to the peptidase M20A family. DapE subfamily.</text>
</comment>
<sequence length="375" mass="40150">MSDVVDLTCELIARPSVTPDDAGCQELIAQRLARAGFAIERLRFGDVDNLWASHGSGAPVLALLGHTDVVPPGPREAWASDPFVPQIRDGVLYGRGAADMKSGVAAFVVAAEQFAAAHPDHPGTLALLLTSDEEGDALDGVRKVAESFRARGQRIDWCITGEPSSTERLGDLLRVGRRGSLSATLAVQGVQGHVAYPHKARNPIHLAAPALAELVARHWDDGYESFPPTSLQISNLHAGTGANNVIPGELQVAFNLRYNPHWDAPRLEAEIAALLDRHGLDYTLRWHRSGEPFYTPEGRLRSVARAVLGDFAGAAPEESTGGGTSDARFIAPLGAQCIEVGPVNASIHQVDEHVRVADLEALPGLYLALLERLLQ</sequence>
<dbReference type="SUPFAM" id="SSF53187">
    <property type="entry name" value="Zn-dependent exopeptidases"/>
    <property type="match status" value="1"/>
</dbReference>
<accession>A0A0K2ZKG1</accession>
<dbReference type="GO" id="GO:0008777">
    <property type="term" value="F:acetylornithine deacetylase activity"/>
    <property type="evidence" value="ECO:0007669"/>
    <property type="project" value="TreeGrafter"/>
</dbReference>
<reference evidence="17 18" key="1">
    <citation type="submission" date="2015-07" db="EMBL/GenBank/DDBJ databases">
        <authorList>
            <person name="Noorani M."/>
        </authorList>
    </citation>
    <scope>NUCLEOTIDE SEQUENCE [LARGE SCALE GENOMIC DNA]</scope>
    <source>
        <strain evidence="17">LMG728</strain>
    </source>
</reference>
<evidence type="ECO:0000256" key="4">
    <source>
        <dbReference type="ARBA" id="ARBA00011921"/>
    </source>
</evidence>
<evidence type="ECO:0000256" key="8">
    <source>
        <dbReference type="ARBA" id="ARBA00022801"/>
    </source>
</evidence>
<feature type="domain" description="Peptidase M20 dimerisation" evidence="16">
    <location>
        <begin position="175"/>
        <end position="282"/>
    </location>
</feature>
<dbReference type="EC" id="3.5.1.18" evidence="4 15"/>
<dbReference type="UniPathway" id="UPA00034">
    <property type="reaction ID" value="UER00021"/>
</dbReference>
<feature type="binding site" evidence="15">
    <location>
        <position position="66"/>
    </location>
    <ligand>
        <name>Zn(2+)</name>
        <dbReference type="ChEBI" id="CHEBI:29105"/>
        <label>1</label>
    </ligand>
</feature>
<dbReference type="PROSITE" id="PS00758">
    <property type="entry name" value="ARGE_DAPE_CPG2_1"/>
    <property type="match status" value="1"/>
</dbReference>
<evidence type="ECO:0000256" key="6">
    <source>
        <dbReference type="ARBA" id="ARBA00022605"/>
    </source>
</evidence>
<dbReference type="FunFam" id="3.40.630.10:FF:000005">
    <property type="entry name" value="Succinyl-diaminopimelate desuccinylase"/>
    <property type="match status" value="1"/>
</dbReference>
<dbReference type="InterPro" id="IPR011650">
    <property type="entry name" value="Peptidase_M20_dimer"/>
</dbReference>
<dbReference type="Proteomes" id="UP000041247">
    <property type="component" value="Unassembled WGS sequence"/>
</dbReference>
<dbReference type="HAMAP" id="MF_01690">
    <property type="entry name" value="DapE"/>
    <property type="match status" value="1"/>
</dbReference>
<feature type="binding site" evidence="15">
    <location>
        <position position="99"/>
    </location>
    <ligand>
        <name>Zn(2+)</name>
        <dbReference type="ChEBI" id="CHEBI:29105"/>
        <label>1</label>
    </ligand>
</feature>
<dbReference type="InterPro" id="IPR005941">
    <property type="entry name" value="DapE_proteobac"/>
</dbReference>
<dbReference type="EMBL" id="CXOK01000018">
    <property type="protein sequence ID" value="CTP84759.1"/>
    <property type="molecule type" value="Genomic_DNA"/>
</dbReference>
<protein>
    <recommendedName>
        <fullName evidence="5 15">Succinyl-diaminopimelate desuccinylase</fullName>
        <shortName evidence="15">SDAP desuccinylase</shortName>
        <ecNumber evidence="4 15">3.5.1.18</ecNumber>
    </recommendedName>
    <alternativeName>
        <fullName evidence="13 15">N-succinyl-LL-2,6-diaminoheptanedioate amidohydrolase</fullName>
    </alternativeName>
</protein>
<keyword evidence="6 15" id="KW-0028">Amino-acid biosynthesis</keyword>
<keyword evidence="9 15" id="KW-0862">Zinc</keyword>
<dbReference type="GO" id="GO:0050897">
    <property type="term" value="F:cobalt ion binding"/>
    <property type="evidence" value="ECO:0007669"/>
    <property type="project" value="UniProtKB-UniRule"/>
</dbReference>
<evidence type="ECO:0000256" key="15">
    <source>
        <dbReference type="HAMAP-Rule" id="MF_01690"/>
    </source>
</evidence>
<evidence type="ECO:0000259" key="16">
    <source>
        <dbReference type="Pfam" id="PF07687"/>
    </source>
</evidence>
<feature type="binding site" evidence="15">
    <location>
        <position position="99"/>
    </location>
    <ligand>
        <name>Zn(2+)</name>
        <dbReference type="ChEBI" id="CHEBI:29105"/>
        <label>2</label>
    </ligand>
</feature>
<keyword evidence="7 15" id="KW-0479">Metal-binding</keyword>
<feature type="binding site" evidence="15">
    <location>
        <position position="348"/>
    </location>
    <ligand>
        <name>Zn(2+)</name>
        <dbReference type="ChEBI" id="CHEBI:29105"/>
        <label>2</label>
    </ligand>
</feature>
<evidence type="ECO:0000256" key="14">
    <source>
        <dbReference type="ARBA" id="ARBA00051301"/>
    </source>
</evidence>
<evidence type="ECO:0000256" key="2">
    <source>
        <dbReference type="ARBA" id="ARBA00006746"/>
    </source>
</evidence>
<keyword evidence="10 15" id="KW-0220">Diaminopimelate biosynthesis</keyword>
<dbReference type="NCBIfam" id="NF009557">
    <property type="entry name" value="PRK13009.1"/>
    <property type="match status" value="1"/>
</dbReference>
<dbReference type="GO" id="GO:0019877">
    <property type="term" value="P:diaminopimelate biosynthetic process"/>
    <property type="evidence" value="ECO:0007669"/>
    <property type="project" value="UniProtKB-UniRule"/>
</dbReference>
<feature type="active site" evidence="15">
    <location>
        <position position="68"/>
    </location>
</feature>
<evidence type="ECO:0000256" key="11">
    <source>
        <dbReference type="ARBA" id="ARBA00023154"/>
    </source>
</evidence>
<dbReference type="Pfam" id="PF07687">
    <property type="entry name" value="M20_dimer"/>
    <property type="match status" value="1"/>
</dbReference>
<evidence type="ECO:0000256" key="12">
    <source>
        <dbReference type="ARBA" id="ARBA00023285"/>
    </source>
</evidence>
<evidence type="ECO:0000313" key="18">
    <source>
        <dbReference type="Proteomes" id="UP000041247"/>
    </source>
</evidence>
<dbReference type="InterPro" id="IPR036264">
    <property type="entry name" value="Bact_exopeptidase_dim_dom"/>
</dbReference>
<evidence type="ECO:0000256" key="7">
    <source>
        <dbReference type="ARBA" id="ARBA00022723"/>
    </source>
</evidence>
<evidence type="ECO:0000256" key="3">
    <source>
        <dbReference type="ARBA" id="ARBA00011738"/>
    </source>
</evidence>
<proteinExistence type="inferred from homology"/>
<dbReference type="InterPro" id="IPR001261">
    <property type="entry name" value="ArgE/DapE_CS"/>
</dbReference>
<feature type="active site" description="Proton acceptor" evidence="15">
    <location>
        <position position="133"/>
    </location>
</feature>
<dbReference type="PROSITE" id="PS00759">
    <property type="entry name" value="ARGE_DAPE_CPG2_2"/>
    <property type="match status" value="1"/>
</dbReference>
<keyword evidence="12 15" id="KW-0170">Cobalt</keyword>
<dbReference type="NCBIfam" id="TIGR01246">
    <property type="entry name" value="dapE_proteo"/>
    <property type="match status" value="1"/>
</dbReference>
<evidence type="ECO:0000256" key="5">
    <source>
        <dbReference type="ARBA" id="ARBA00022391"/>
    </source>
</evidence>
<feature type="binding site" evidence="15">
    <location>
        <position position="134"/>
    </location>
    <ligand>
        <name>Zn(2+)</name>
        <dbReference type="ChEBI" id="CHEBI:29105"/>
        <label>2</label>
    </ligand>
</feature>
<evidence type="ECO:0000256" key="1">
    <source>
        <dbReference type="ARBA" id="ARBA00005130"/>
    </source>
</evidence>
<dbReference type="InterPro" id="IPR050072">
    <property type="entry name" value="Peptidase_M20A"/>
</dbReference>
<comment type="subunit">
    <text evidence="3 15">Homodimer.</text>
</comment>
<dbReference type="InterPro" id="IPR002933">
    <property type="entry name" value="Peptidase_M20"/>
</dbReference>
<dbReference type="PANTHER" id="PTHR43808">
    <property type="entry name" value="ACETYLORNITHINE DEACETYLASE"/>
    <property type="match status" value="1"/>
</dbReference>
<dbReference type="Gene3D" id="3.40.630.10">
    <property type="entry name" value="Zn peptidases"/>
    <property type="match status" value="2"/>
</dbReference>
<keyword evidence="11 15" id="KW-0457">Lysine biosynthesis</keyword>
<evidence type="ECO:0000256" key="13">
    <source>
        <dbReference type="ARBA" id="ARBA00031891"/>
    </source>
</evidence>